<keyword evidence="4 6" id="KW-1133">Transmembrane helix</keyword>
<feature type="transmembrane region" description="Helical" evidence="6">
    <location>
        <begin position="232"/>
        <end position="254"/>
    </location>
</feature>
<feature type="transmembrane region" description="Helical" evidence="6">
    <location>
        <begin position="134"/>
        <end position="153"/>
    </location>
</feature>
<dbReference type="AlphaFoldDB" id="A0A8H2XH69"/>
<dbReference type="PANTHER" id="PTHR23501">
    <property type="entry name" value="MAJOR FACILITATOR SUPERFAMILY"/>
    <property type="match status" value="1"/>
</dbReference>
<feature type="transmembrane region" description="Helical" evidence="6">
    <location>
        <begin position="201"/>
        <end position="220"/>
    </location>
</feature>
<feature type="transmembrane region" description="Helical" evidence="6">
    <location>
        <begin position="99"/>
        <end position="122"/>
    </location>
</feature>
<evidence type="ECO:0000313" key="7">
    <source>
        <dbReference type="EMBL" id="CAE6427278.1"/>
    </source>
</evidence>
<dbReference type="GO" id="GO:0005886">
    <property type="term" value="C:plasma membrane"/>
    <property type="evidence" value="ECO:0007669"/>
    <property type="project" value="TreeGrafter"/>
</dbReference>
<keyword evidence="3 6" id="KW-0812">Transmembrane</keyword>
<dbReference type="PANTHER" id="PTHR23501:SF191">
    <property type="entry name" value="VACUOLAR BASIC AMINO ACID TRANSPORTER 4"/>
    <property type="match status" value="1"/>
</dbReference>
<dbReference type="GO" id="GO:0022857">
    <property type="term" value="F:transmembrane transporter activity"/>
    <property type="evidence" value="ECO:0007669"/>
    <property type="project" value="TreeGrafter"/>
</dbReference>
<comment type="subcellular location">
    <subcellularLocation>
        <location evidence="1">Endomembrane system</location>
        <topology evidence="1">Multi-pass membrane protein</topology>
    </subcellularLocation>
</comment>
<organism evidence="7 8">
    <name type="scientific">Rhizoctonia solani</name>
    <dbReference type="NCBI Taxonomy" id="456999"/>
    <lineage>
        <taxon>Eukaryota</taxon>
        <taxon>Fungi</taxon>
        <taxon>Dikarya</taxon>
        <taxon>Basidiomycota</taxon>
        <taxon>Agaricomycotina</taxon>
        <taxon>Agaricomycetes</taxon>
        <taxon>Cantharellales</taxon>
        <taxon>Ceratobasidiaceae</taxon>
        <taxon>Rhizoctonia</taxon>
    </lineage>
</organism>
<reference evidence="7" key="1">
    <citation type="submission" date="2021-01" db="EMBL/GenBank/DDBJ databases">
        <authorList>
            <person name="Kaushik A."/>
        </authorList>
    </citation>
    <scope>NUCLEOTIDE SEQUENCE</scope>
    <source>
        <strain evidence="7">AG4-R118</strain>
    </source>
</reference>
<proteinExistence type="predicted"/>
<name>A0A8H2XH69_9AGAM</name>
<feature type="transmembrane region" description="Helical" evidence="6">
    <location>
        <begin position="173"/>
        <end position="194"/>
    </location>
</feature>
<evidence type="ECO:0000256" key="4">
    <source>
        <dbReference type="ARBA" id="ARBA00022989"/>
    </source>
</evidence>
<comment type="caution">
    <text evidence="7">The sequence shown here is derived from an EMBL/GenBank/DDBJ whole genome shotgun (WGS) entry which is preliminary data.</text>
</comment>
<evidence type="ECO:0000256" key="3">
    <source>
        <dbReference type="ARBA" id="ARBA00022692"/>
    </source>
</evidence>
<evidence type="ECO:0000256" key="2">
    <source>
        <dbReference type="ARBA" id="ARBA00022448"/>
    </source>
</evidence>
<feature type="transmembrane region" description="Helical" evidence="6">
    <location>
        <begin position="266"/>
        <end position="287"/>
    </location>
</feature>
<dbReference type="InterPro" id="IPR036259">
    <property type="entry name" value="MFS_trans_sf"/>
</dbReference>
<protein>
    <submittedName>
        <fullName evidence="7">Uncharacterized protein</fullName>
    </submittedName>
</protein>
<dbReference type="EMBL" id="CAJMWX010000755">
    <property type="protein sequence ID" value="CAE6427278.1"/>
    <property type="molecule type" value="Genomic_DNA"/>
</dbReference>
<evidence type="ECO:0000256" key="1">
    <source>
        <dbReference type="ARBA" id="ARBA00004127"/>
    </source>
</evidence>
<accession>A0A8H2XH69</accession>
<evidence type="ECO:0000256" key="6">
    <source>
        <dbReference type="SAM" id="Phobius"/>
    </source>
</evidence>
<sequence>MWLESPISEGISSNWAFGMFGIIMFVICTPALVTLHLVASKHSEEIPHKQTPLIRKFMSGFMRMDPVGLSIFTIGFGLVDYNTDVWWDAEIRGQHTRVAMLIIGFILVVPVFTLWEVCFASFPVMPRWVFQKRGVLFAIAVTFCCRAATTLPLRRVVYNSDSEESLEKLSDYYFNAASMGRAVLAPIFGCLFLLTCRYKPYMLLGSAVLVVSCALGLRSVRIEYPPNLASSTVLLFVIQILEGVGGVAVDLGTMVGSQASVSHSDLATVVGVVEAIPIFVSVLSPTYTAVSRHSPQSATILYSLAAGFAVLCLIASLFMPNYRLGNSHNAVDHSQDNNLLDYTTSIVHSSSANV</sequence>
<feature type="transmembrane region" description="Helical" evidence="6">
    <location>
        <begin position="299"/>
        <end position="319"/>
    </location>
</feature>
<dbReference type="SUPFAM" id="SSF103473">
    <property type="entry name" value="MFS general substrate transporter"/>
    <property type="match status" value="1"/>
</dbReference>
<dbReference type="Proteomes" id="UP000663888">
    <property type="component" value="Unassembled WGS sequence"/>
</dbReference>
<feature type="transmembrane region" description="Helical" evidence="6">
    <location>
        <begin position="15"/>
        <end position="39"/>
    </location>
</feature>
<gene>
    <name evidence="7" type="ORF">RDB_LOCUS30310</name>
</gene>
<feature type="transmembrane region" description="Helical" evidence="6">
    <location>
        <begin position="60"/>
        <end position="79"/>
    </location>
</feature>
<evidence type="ECO:0000313" key="8">
    <source>
        <dbReference type="Proteomes" id="UP000663888"/>
    </source>
</evidence>
<dbReference type="GO" id="GO:0012505">
    <property type="term" value="C:endomembrane system"/>
    <property type="evidence" value="ECO:0007669"/>
    <property type="project" value="UniProtKB-SubCell"/>
</dbReference>
<evidence type="ECO:0000256" key="5">
    <source>
        <dbReference type="ARBA" id="ARBA00023136"/>
    </source>
</evidence>
<keyword evidence="2" id="KW-0813">Transport</keyword>
<keyword evidence="5 6" id="KW-0472">Membrane</keyword>